<accession>A0ABS4KLJ3</accession>
<protein>
    <recommendedName>
        <fullName evidence="4">DUF5673 domain-containing protein</fullName>
    </recommendedName>
</protein>
<evidence type="ECO:0000256" key="1">
    <source>
        <dbReference type="SAM" id="Phobius"/>
    </source>
</evidence>
<evidence type="ECO:0000313" key="3">
    <source>
        <dbReference type="Proteomes" id="UP001314903"/>
    </source>
</evidence>
<keyword evidence="1" id="KW-1133">Transmembrane helix</keyword>
<dbReference type="EMBL" id="JAGGLI010000012">
    <property type="protein sequence ID" value="MBP2027484.1"/>
    <property type="molecule type" value="Genomic_DNA"/>
</dbReference>
<dbReference type="RefSeq" id="WP_209660551.1">
    <property type="nucleotide sequence ID" value="NZ_JAGGLI010000012.1"/>
</dbReference>
<keyword evidence="1" id="KW-0812">Transmembrane</keyword>
<name>A0ABS4KLJ3_9FIRM</name>
<proteinExistence type="predicted"/>
<dbReference type="Proteomes" id="UP001314903">
    <property type="component" value="Unassembled WGS sequence"/>
</dbReference>
<feature type="transmembrane region" description="Helical" evidence="1">
    <location>
        <begin position="95"/>
        <end position="117"/>
    </location>
</feature>
<feature type="transmembrane region" description="Helical" evidence="1">
    <location>
        <begin position="55"/>
        <end position="75"/>
    </location>
</feature>
<keyword evidence="3" id="KW-1185">Reference proteome</keyword>
<sequence length="191" mass="22672">MENFKFGDIFLSLILIIFYTTIIILIIKQIYRILFFGNPIIYIREKTFQKKYSKLFFFINLIIASAYLVTIIIDIKFQITKAVFYGYYDIQKSYLFLKLFLNLAPLLIMVLIGLSYLSKERITTKGIVSDKLAFNWREVKKVEKDMGELTIHYQYNILMLNFRLAYKINDMKVADQVNRIIENHLEGSLKT</sequence>
<feature type="transmembrane region" description="Helical" evidence="1">
    <location>
        <begin position="6"/>
        <end position="27"/>
    </location>
</feature>
<reference evidence="2 3" key="1">
    <citation type="submission" date="2021-03" db="EMBL/GenBank/DDBJ databases">
        <title>Genomic Encyclopedia of Type Strains, Phase IV (KMG-IV): sequencing the most valuable type-strain genomes for metagenomic binning, comparative biology and taxonomic classification.</title>
        <authorList>
            <person name="Goeker M."/>
        </authorList>
    </citation>
    <scope>NUCLEOTIDE SEQUENCE [LARGE SCALE GENOMIC DNA]</scope>
    <source>
        <strain evidence="2 3">DSM 27512</strain>
    </source>
</reference>
<keyword evidence="1" id="KW-0472">Membrane</keyword>
<organism evidence="2 3">
    <name type="scientific">Acetoanaerobium pronyense</name>
    <dbReference type="NCBI Taxonomy" id="1482736"/>
    <lineage>
        <taxon>Bacteria</taxon>
        <taxon>Bacillati</taxon>
        <taxon>Bacillota</taxon>
        <taxon>Clostridia</taxon>
        <taxon>Peptostreptococcales</taxon>
        <taxon>Filifactoraceae</taxon>
        <taxon>Acetoanaerobium</taxon>
    </lineage>
</organism>
<gene>
    <name evidence="2" type="ORF">J2Z35_001281</name>
</gene>
<comment type="caution">
    <text evidence="2">The sequence shown here is derived from an EMBL/GenBank/DDBJ whole genome shotgun (WGS) entry which is preliminary data.</text>
</comment>
<evidence type="ECO:0000313" key="2">
    <source>
        <dbReference type="EMBL" id="MBP2027484.1"/>
    </source>
</evidence>
<evidence type="ECO:0008006" key="4">
    <source>
        <dbReference type="Google" id="ProtNLM"/>
    </source>
</evidence>